<reference evidence="3 4" key="1">
    <citation type="submission" date="2020-08" db="EMBL/GenBank/DDBJ databases">
        <title>Genomic Encyclopedia of Type Strains, Phase IV (KMG-IV): sequencing the most valuable type-strain genomes for metagenomic binning, comparative biology and taxonomic classification.</title>
        <authorList>
            <person name="Goeker M."/>
        </authorList>
    </citation>
    <scope>NUCLEOTIDE SEQUENCE [LARGE SCALE GENOMIC DNA]</scope>
    <source>
        <strain evidence="3 4">DSM 106739</strain>
    </source>
</reference>
<keyword evidence="1" id="KW-0378">Hydrolase</keyword>
<dbReference type="AlphaFoldDB" id="A0A840BGX2"/>
<name>A0A840BGX2_9RHOO</name>
<dbReference type="Gene3D" id="3.40.50.1110">
    <property type="entry name" value="SGNH hydrolase"/>
    <property type="match status" value="1"/>
</dbReference>
<gene>
    <name evidence="3" type="ORF">GGR36_001743</name>
</gene>
<proteinExistence type="predicted"/>
<keyword evidence="2" id="KW-0812">Transmembrane</keyword>
<dbReference type="PROSITE" id="PS01098">
    <property type="entry name" value="LIPASE_GDSL_SER"/>
    <property type="match status" value="1"/>
</dbReference>
<evidence type="ECO:0000313" key="3">
    <source>
        <dbReference type="EMBL" id="MBB4012435.1"/>
    </source>
</evidence>
<dbReference type="SUPFAM" id="SSF52266">
    <property type="entry name" value="SGNH hydrolase"/>
    <property type="match status" value="1"/>
</dbReference>
<dbReference type="InterPro" id="IPR008265">
    <property type="entry name" value="Lipase_GDSL_AS"/>
</dbReference>
<evidence type="ECO:0000256" key="1">
    <source>
        <dbReference type="ARBA" id="ARBA00022801"/>
    </source>
</evidence>
<dbReference type="Pfam" id="PF00657">
    <property type="entry name" value="Lipase_GDSL"/>
    <property type="match status" value="1"/>
</dbReference>
<accession>A0A840BGX2</accession>
<evidence type="ECO:0000313" key="4">
    <source>
        <dbReference type="Proteomes" id="UP000561045"/>
    </source>
</evidence>
<dbReference type="CDD" id="cd01846">
    <property type="entry name" value="fatty_acyltransferase_like"/>
    <property type="match status" value="1"/>
</dbReference>
<dbReference type="PANTHER" id="PTHR45648:SF22">
    <property type="entry name" value="GDSL LIPASE_ACYLHYDROLASE FAMILY PROTEIN (AFU_ORTHOLOGUE AFUA_4G14700)"/>
    <property type="match status" value="1"/>
</dbReference>
<comment type="caution">
    <text evidence="3">The sequence shown here is derived from an EMBL/GenBank/DDBJ whole genome shotgun (WGS) entry which is preliminary data.</text>
</comment>
<dbReference type="EMBL" id="JACIET010000001">
    <property type="protein sequence ID" value="MBB4012435.1"/>
    <property type="molecule type" value="Genomic_DNA"/>
</dbReference>
<sequence length="347" mass="36152">MIQDSRLSLRVARALLALVVSVVGASAPVFASPVFSQLVLIGDSLSDTGNMYAATGGFMPSAPYYYDGRYSNGPVSADYLAARLGLSGSQVHNYAVSGAYTGTDNAVFHDPLYKDLPPIAGADLPGMRTQLDRYMATNLVDASALYVVWGGPNDFAALMRDPSSPPAAYTAAVIEAVTNIAVITQTLVMSGAQHVLVANMPNLGRTPGAVAAGPAAVGAATGLSLGFNAALSGALDSIDALAPGRVDRFDTFGFLEGVIADADSLGLANISEGCLATACAVTPSDWSKYLFWDWEHPTTRVHEMLADGLYTAAVPEPGVIGLAALGFVALWLQRRRVWSAGQSNRSC</sequence>
<dbReference type="InterPro" id="IPR001087">
    <property type="entry name" value="GDSL"/>
</dbReference>
<keyword evidence="4" id="KW-1185">Reference proteome</keyword>
<dbReference type="PANTHER" id="PTHR45648">
    <property type="entry name" value="GDSL LIPASE/ACYLHYDROLASE FAMILY PROTEIN (AFU_ORTHOLOGUE AFUA_4G14700)"/>
    <property type="match status" value="1"/>
</dbReference>
<protein>
    <submittedName>
        <fullName evidence="3">Phospholipase/lecithinase/hemolysin</fullName>
    </submittedName>
</protein>
<organism evidence="3 4">
    <name type="scientific">Niveibacterium umoris</name>
    <dbReference type="NCBI Taxonomy" id="1193620"/>
    <lineage>
        <taxon>Bacteria</taxon>
        <taxon>Pseudomonadati</taxon>
        <taxon>Pseudomonadota</taxon>
        <taxon>Betaproteobacteria</taxon>
        <taxon>Rhodocyclales</taxon>
        <taxon>Rhodocyclaceae</taxon>
        <taxon>Niveibacterium</taxon>
    </lineage>
</organism>
<dbReference type="GO" id="GO:0016298">
    <property type="term" value="F:lipase activity"/>
    <property type="evidence" value="ECO:0007669"/>
    <property type="project" value="InterPro"/>
</dbReference>
<dbReference type="InterPro" id="IPR051058">
    <property type="entry name" value="GDSL_Est/Lipase"/>
</dbReference>
<dbReference type="RefSeq" id="WP_183634237.1">
    <property type="nucleotide sequence ID" value="NZ_BAABLE010000011.1"/>
</dbReference>
<keyword evidence="2" id="KW-1133">Transmembrane helix</keyword>
<dbReference type="GO" id="GO:0006629">
    <property type="term" value="P:lipid metabolic process"/>
    <property type="evidence" value="ECO:0007669"/>
    <property type="project" value="InterPro"/>
</dbReference>
<dbReference type="Proteomes" id="UP000561045">
    <property type="component" value="Unassembled WGS sequence"/>
</dbReference>
<keyword evidence="2" id="KW-0472">Membrane</keyword>
<feature type="transmembrane region" description="Helical" evidence="2">
    <location>
        <begin position="309"/>
        <end position="332"/>
    </location>
</feature>
<evidence type="ECO:0000256" key="2">
    <source>
        <dbReference type="SAM" id="Phobius"/>
    </source>
</evidence>
<dbReference type="InterPro" id="IPR036514">
    <property type="entry name" value="SGNH_hydro_sf"/>
</dbReference>